<keyword evidence="4" id="KW-1185">Reference proteome</keyword>
<dbReference type="PANTHER" id="PTHR33542">
    <property type="entry name" value="SIROHYDROCHLORIN FERROCHELATASE, CHLOROPLASTIC"/>
    <property type="match status" value="1"/>
</dbReference>
<keyword evidence="1" id="KW-0479">Metal-binding</keyword>
<keyword evidence="2" id="KW-0456">Lyase</keyword>
<protein>
    <submittedName>
        <fullName evidence="3">CbiX/SirB N-terminal domain-containing protein</fullName>
    </submittedName>
</protein>
<accession>A0ABZ3FP45</accession>
<dbReference type="EMBL" id="CP154795">
    <property type="protein sequence ID" value="XAN07799.1"/>
    <property type="molecule type" value="Genomic_DNA"/>
</dbReference>
<dbReference type="CDD" id="cd03416">
    <property type="entry name" value="CbiX_SirB_N"/>
    <property type="match status" value="1"/>
</dbReference>
<evidence type="ECO:0000313" key="4">
    <source>
        <dbReference type="Proteomes" id="UP001442841"/>
    </source>
</evidence>
<dbReference type="SUPFAM" id="SSF53800">
    <property type="entry name" value="Chelatase"/>
    <property type="match status" value="1"/>
</dbReference>
<evidence type="ECO:0000256" key="1">
    <source>
        <dbReference type="ARBA" id="ARBA00022723"/>
    </source>
</evidence>
<gene>
    <name evidence="3" type="ORF">AADG42_10945</name>
</gene>
<dbReference type="Gene3D" id="3.40.50.1400">
    <property type="match status" value="2"/>
</dbReference>
<reference evidence="3 4" key="1">
    <citation type="submission" date="2024-04" db="EMBL/GenBank/DDBJ databases">
        <title>Isolation of an actinomycete strain from pig manure.</title>
        <authorList>
            <person name="Gong T."/>
            <person name="Yu Z."/>
            <person name="An M."/>
            <person name="Wei C."/>
            <person name="Yang W."/>
            <person name="Liu L."/>
        </authorList>
    </citation>
    <scope>NUCLEOTIDE SEQUENCE [LARGE SCALE GENOMIC DNA]</scope>
    <source>
        <strain evidence="3 4">ZF39</strain>
    </source>
</reference>
<dbReference type="InterPro" id="IPR002762">
    <property type="entry name" value="CbiX-like"/>
</dbReference>
<dbReference type="InterPro" id="IPR050963">
    <property type="entry name" value="Sirohydro_Cobaltochel/CbiX"/>
</dbReference>
<dbReference type="PANTHER" id="PTHR33542:SF5">
    <property type="entry name" value="FERROCHELATASE CHE1"/>
    <property type="match status" value="1"/>
</dbReference>
<evidence type="ECO:0000256" key="2">
    <source>
        <dbReference type="ARBA" id="ARBA00023239"/>
    </source>
</evidence>
<dbReference type="Proteomes" id="UP001442841">
    <property type="component" value="Chromosome"/>
</dbReference>
<sequence>MTRILAAHGTRDAVGQATVRAIADAVEARVGPVRLAWLDHLEPTLPDVMADLPETDGPACIVPLLLSEGFHIHTDIPEVLTGLDGAAVRVTPPLGSDPRIVDALADRLAEAGWRGEPVVLAATGSARASWHRLAGEVAAGLGDRLGVPVDLGVLSGPGIPVSEQLSRTRENVSIAAYLLAEGHFHRRLVQSGAAVVAAPIGAHPALVDLLVSRFSDSC</sequence>
<dbReference type="Pfam" id="PF01903">
    <property type="entry name" value="CbiX"/>
    <property type="match status" value="1"/>
</dbReference>
<organism evidence="3 4">
    <name type="scientific">Ammonicoccus fulvus</name>
    <dbReference type="NCBI Taxonomy" id="3138240"/>
    <lineage>
        <taxon>Bacteria</taxon>
        <taxon>Bacillati</taxon>
        <taxon>Actinomycetota</taxon>
        <taxon>Actinomycetes</taxon>
        <taxon>Propionibacteriales</taxon>
        <taxon>Propionibacteriaceae</taxon>
        <taxon>Ammonicoccus</taxon>
    </lineage>
</organism>
<dbReference type="RefSeq" id="WP_425309257.1">
    <property type="nucleotide sequence ID" value="NZ_CP154795.1"/>
</dbReference>
<evidence type="ECO:0000313" key="3">
    <source>
        <dbReference type="EMBL" id="XAN07799.1"/>
    </source>
</evidence>
<proteinExistence type="predicted"/>
<name>A0ABZ3FP45_9ACTN</name>